<feature type="compositionally biased region" description="Acidic residues" evidence="1">
    <location>
        <begin position="27"/>
        <end position="63"/>
    </location>
</feature>
<accession>A0A6A3G9Z2</accession>
<dbReference type="Proteomes" id="UP000460718">
    <property type="component" value="Unassembled WGS sequence"/>
</dbReference>
<feature type="region of interest" description="Disordered" evidence="1">
    <location>
        <begin position="1"/>
        <end position="135"/>
    </location>
</feature>
<evidence type="ECO:0000313" key="9">
    <source>
        <dbReference type="Proteomes" id="UP000488956"/>
    </source>
</evidence>
<dbReference type="Proteomes" id="UP000488956">
    <property type="component" value="Unassembled WGS sequence"/>
</dbReference>
<gene>
    <name evidence="5" type="ORF">PF001_g26139</name>
    <name evidence="4" type="ORF">PF004_g32304</name>
    <name evidence="3" type="ORF">PF010_g25371</name>
    <name evidence="2" type="ORF">PF011_g32369</name>
</gene>
<organism evidence="2 7">
    <name type="scientific">Phytophthora fragariae</name>
    <dbReference type="NCBI Taxonomy" id="53985"/>
    <lineage>
        <taxon>Eukaryota</taxon>
        <taxon>Sar</taxon>
        <taxon>Stramenopiles</taxon>
        <taxon>Oomycota</taxon>
        <taxon>Peronosporomycetes</taxon>
        <taxon>Peronosporales</taxon>
        <taxon>Peronosporaceae</taxon>
        <taxon>Phytophthora</taxon>
    </lineage>
</organism>
<dbReference type="EMBL" id="QXFW01009766">
    <property type="protein sequence ID" value="KAE8953601.1"/>
    <property type="molecule type" value="Genomic_DNA"/>
</dbReference>
<name>A0A6A3G9Z2_9STRA</name>
<dbReference type="Proteomes" id="UP000476176">
    <property type="component" value="Unassembled WGS sequence"/>
</dbReference>
<dbReference type="EMBL" id="QXGC01009857">
    <property type="protein sequence ID" value="KAE9157227.1"/>
    <property type="molecule type" value="Genomic_DNA"/>
</dbReference>
<evidence type="ECO:0000313" key="5">
    <source>
        <dbReference type="EMBL" id="KAE9276419.1"/>
    </source>
</evidence>
<feature type="compositionally biased region" description="Low complexity" evidence="1">
    <location>
        <begin position="80"/>
        <end position="97"/>
    </location>
</feature>
<reference evidence="7 8" key="1">
    <citation type="submission" date="2018-09" db="EMBL/GenBank/DDBJ databases">
        <title>Genomic investigation of the strawberry pathogen Phytophthora fragariae indicates pathogenicity is determined by transcriptional variation in three key races.</title>
        <authorList>
            <person name="Adams T.M."/>
            <person name="Armitage A.D."/>
            <person name="Sobczyk M.K."/>
            <person name="Bates H.J."/>
            <person name="Dunwell J.M."/>
            <person name="Nellist C.F."/>
            <person name="Harrison R.J."/>
        </authorList>
    </citation>
    <scope>NUCLEOTIDE SEQUENCE [LARGE SCALE GENOMIC DNA]</scope>
    <source>
        <strain evidence="5 6">A4</strain>
        <strain evidence="4 8">BC-23</strain>
        <strain evidence="3 9">ONT-3</strain>
        <strain evidence="2 7">SCRP245</strain>
    </source>
</reference>
<evidence type="ECO:0000313" key="2">
    <source>
        <dbReference type="EMBL" id="KAE8953601.1"/>
    </source>
</evidence>
<proteinExistence type="predicted"/>
<dbReference type="EMBL" id="QXFX01002901">
    <property type="protein sequence ID" value="KAE9072718.1"/>
    <property type="molecule type" value="Genomic_DNA"/>
</dbReference>
<comment type="caution">
    <text evidence="2">The sequence shown here is derived from an EMBL/GenBank/DDBJ whole genome shotgun (WGS) entry which is preliminary data.</text>
</comment>
<evidence type="ECO:0000313" key="7">
    <source>
        <dbReference type="Proteomes" id="UP000460718"/>
    </source>
</evidence>
<evidence type="ECO:0000313" key="4">
    <source>
        <dbReference type="EMBL" id="KAE9157227.1"/>
    </source>
</evidence>
<evidence type="ECO:0000256" key="1">
    <source>
        <dbReference type="SAM" id="MobiDB-lite"/>
    </source>
</evidence>
<evidence type="ECO:0000313" key="6">
    <source>
        <dbReference type="Proteomes" id="UP000437068"/>
    </source>
</evidence>
<sequence length="135" mass="14214">MRSAVVAKTIAGFGKTKNAPRKKHADEPDDDDDSSYVDGGEEEEDEEEDDEEREAVETQEEDGAVSSKAATFKASVDTSVPTKKPAAVAKTPTAVTKNLVGGKTPEAEEKPTAVKKSTAASSNVPAKAPAKEPRK</sequence>
<dbReference type="AlphaFoldDB" id="A0A6A3G9Z2"/>
<dbReference type="Proteomes" id="UP000437068">
    <property type="component" value="Unassembled WGS sequence"/>
</dbReference>
<evidence type="ECO:0000313" key="8">
    <source>
        <dbReference type="Proteomes" id="UP000476176"/>
    </source>
</evidence>
<protein>
    <submittedName>
        <fullName evidence="2">Uncharacterized protein</fullName>
    </submittedName>
</protein>
<dbReference type="EMBL" id="QXGE01003207">
    <property type="protein sequence ID" value="KAE9276419.1"/>
    <property type="molecule type" value="Genomic_DNA"/>
</dbReference>
<evidence type="ECO:0000313" key="3">
    <source>
        <dbReference type="EMBL" id="KAE9072718.1"/>
    </source>
</evidence>